<keyword evidence="1" id="KW-0175">Coiled coil</keyword>
<sequence length="1547" mass="173680">MEDHSDDDGGRPRPASNAVKVRLIGGPESKELDSAREDEAYHREQAALARQRTRNLNHELQNAQKLQAEQSAHINALNEELARSSETLIALQQHEIQLEAQFVQDQAKFQQYEALAGQYHAMIPQMLEAQKLLMQRNQDVERLNQLVVSKRLGYVDSALSTISQAQKQNEANTDIAHLNRLLAEKQDETIQLRALNHLRGRKAQNKPAPRRGTRASLDPVCNSSTRTIQIPLDPIPIPEAPSGKPNPQPKANLDLGATPELADLLRTDVPTLDDIIGQLKQLLINSGATVDIERTTPKKGTWSKPKKTADKKLTKDLKNYIHAILRKTTYVKFGVRQAADFILYDPADGTKVAACETELIDPPRALYQWDFSTGYLDSRWNQKMIEKIVDAVLKDEGEDGDIPRGGVGRAYLEELMQQKLARYQGAWKGFQPRFDADLGRIETNQEANARGARAFEQHQLATRSNSSKHRKYTDRIQTIIAAIEIKKVEGVAADIATWERLLRMVELLGEQGMSSEEEDELEADDAKVLVFKVKICIWCEPRVVEYLRFVDAQTALFKKHQAGPIPAPRIRTRAVGNSKVPRGLPKSLYNSEWLKNATPAYLNELKVSKEHNEEPTLPTYNVAQYWQTCRIWQMRSTAFNRLAASPRQLQVPLDSSRANVLCVAPRSSVWPHFAIPPRLLDSSPRLANFKSLSTLLGRTFSFGRISPSQSPRFFSEIMESSGSSPLVPISLHGKKHFDGHMVNKMGVFGVHFGDPYFLLNIPEPKNATAPDAYSFRKGDFKRPLWINPHLPYLLLLPKDNAFHGPLFDCLDVDKHNVPVEALNVVAPGELYHRVRWGLKKDLIDRWLHLESFLRLTLRVMIDLYGGRIAEGVYGFLSPISYRYTERNADSRSAAVQIALRSRDAFLPLMAQITLMFILLDACDPKHWRDRLQGRTRLHWQWMTDLERSAIGDMSIDRLGGIIDLTLAKKHADHYLPRHIRWLLPHLLGGKHRVPLYFFYGQDFPFKEPIPDPLVTVGFVPDADELQFLQSLDGSVVFSPWAIYKTGSSAQWAYRSLRNGEPSSPMSFGASAPPSPHLAASFSALPSPTAERSSGYKEGVAVAFPAVEPGSDQKEGEDGASPGKNGARVFIWDEEGGFFIRRAYNRLKAAEMWDEFTPAQRIYDSFSNQWDLCTALAPGEEAEPESFDDGDDDYEDFMPFHPPISATEVMPSIPDVPGRDTLEAETGERAAQVLERAYDLEPADRDRGADVETLPGWQKQDVQTNISLRFGFTEPISPQQTQPKMQSKACAWTVGDETANLRAAPANLCDLTSPDSALNNDWNVDVTIFRQQDKPLYEIRPRGSEASSPGILVENAATALQIIRSDWVYDGVDYIIRNLVKLGAAFHPSWRRPAHLRTSPAPLSSRLTLGRRPAGYIPTLLDFGVYVQHRDGFLHSSRGRVALFYGGIFSLDSEGLACLEASEDVLDTGARVASGNGEEALWYETLTEEEIRLICGVYVIETGQKSKAAEDGQQLKYISWWPTPTAFWSSGLHTGWWNANCSVLPPTR</sequence>
<evidence type="ECO:0000313" key="4">
    <source>
        <dbReference type="Proteomes" id="UP001218188"/>
    </source>
</evidence>
<reference evidence="3" key="1">
    <citation type="submission" date="2023-03" db="EMBL/GenBank/DDBJ databases">
        <title>Massive genome expansion in bonnet fungi (Mycena s.s.) driven by repeated elements and novel gene families across ecological guilds.</title>
        <authorList>
            <consortium name="Lawrence Berkeley National Laboratory"/>
            <person name="Harder C.B."/>
            <person name="Miyauchi S."/>
            <person name="Viragh M."/>
            <person name="Kuo A."/>
            <person name="Thoen E."/>
            <person name="Andreopoulos B."/>
            <person name="Lu D."/>
            <person name="Skrede I."/>
            <person name="Drula E."/>
            <person name="Henrissat B."/>
            <person name="Morin E."/>
            <person name="Kohler A."/>
            <person name="Barry K."/>
            <person name="LaButti K."/>
            <person name="Morin E."/>
            <person name="Salamov A."/>
            <person name="Lipzen A."/>
            <person name="Mereny Z."/>
            <person name="Hegedus B."/>
            <person name="Baldrian P."/>
            <person name="Stursova M."/>
            <person name="Weitz H."/>
            <person name="Taylor A."/>
            <person name="Grigoriev I.V."/>
            <person name="Nagy L.G."/>
            <person name="Martin F."/>
            <person name="Kauserud H."/>
        </authorList>
    </citation>
    <scope>NUCLEOTIDE SEQUENCE</scope>
    <source>
        <strain evidence="3">CBHHK200</strain>
    </source>
</reference>
<dbReference type="Proteomes" id="UP001218188">
    <property type="component" value="Unassembled WGS sequence"/>
</dbReference>
<evidence type="ECO:0000256" key="2">
    <source>
        <dbReference type="SAM" id="MobiDB-lite"/>
    </source>
</evidence>
<evidence type="ECO:0000313" key="3">
    <source>
        <dbReference type="EMBL" id="KAJ7017851.1"/>
    </source>
</evidence>
<comment type="caution">
    <text evidence="3">The sequence shown here is derived from an EMBL/GenBank/DDBJ whole genome shotgun (WGS) entry which is preliminary data.</text>
</comment>
<feature type="compositionally biased region" description="Pro residues" evidence="2">
    <location>
        <begin position="233"/>
        <end position="248"/>
    </location>
</feature>
<feature type="coiled-coil region" evidence="1">
    <location>
        <begin position="168"/>
        <end position="198"/>
    </location>
</feature>
<feature type="region of interest" description="Disordered" evidence="2">
    <location>
        <begin position="232"/>
        <end position="253"/>
    </location>
</feature>
<keyword evidence="4" id="KW-1185">Reference proteome</keyword>
<gene>
    <name evidence="3" type="ORF">C8F04DRAFT_1199852</name>
</gene>
<accession>A0AAD6RYG0</accession>
<feature type="coiled-coil region" evidence="1">
    <location>
        <begin position="46"/>
        <end position="94"/>
    </location>
</feature>
<evidence type="ECO:0000256" key="1">
    <source>
        <dbReference type="SAM" id="Coils"/>
    </source>
</evidence>
<protein>
    <submittedName>
        <fullName evidence="3">Uncharacterized protein</fullName>
    </submittedName>
</protein>
<dbReference type="EMBL" id="JARJCM010000375">
    <property type="protein sequence ID" value="KAJ7017851.1"/>
    <property type="molecule type" value="Genomic_DNA"/>
</dbReference>
<feature type="region of interest" description="Disordered" evidence="2">
    <location>
        <begin position="201"/>
        <end position="220"/>
    </location>
</feature>
<feature type="compositionally biased region" description="Basic residues" evidence="2">
    <location>
        <begin position="201"/>
        <end position="213"/>
    </location>
</feature>
<name>A0AAD6RYG0_9AGAR</name>
<proteinExistence type="predicted"/>
<feature type="region of interest" description="Disordered" evidence="2">
    <location>
        <begin position="1106"/>
        <end position="1126"/>
    </location>
</feature>
<organism evidence="3 4">
    <name type="scientific">Mycena alexandri</name>
    <dbReference type="NCBI Taxonomy" id="1745969"/>
    <lineage>
        <taxon>Eukaryota</taxon>
        <taxon>Fungi</taxon>
        <taxon>Dikarya</taxon>
        <taxon>Basidiomycota</taxon>
        <taxon>Agaricomycotina</taxon>
        <taxon>Agaricomycetes</taxon>
        <taxon>Agaricomycetidae</taxon>
        <taxon>Agaricales</taxon>
        <taxon>Marasmiineae</taxon>
        <taxon>Mycenaceae</taxon>
        <taxon>Mycena</taxon>
    </lineage>
</organism>